<reference evidence="2" key="1">
    <citation type="submission" date="2021-01" db="EMBL/GenBank/DDBJ databases">
        <authorList>
            <person name="Corre E."/>
            <person name="Pelletier E."/>
            <person name="Niang G."/>
            <person name="Scheremetjew M."/>
            <person name="Finn R."/>
            <person name="Kale V."/>
            <person name="Holt S."/>
            <person name="Cochrane G."/>
            <person name="Meng A."/>
            <person name="Brown T."/>
            <person name="Cohen L."/>
        </authorList>
    </citation>
    <scope>NUCLEOTIDE SEQUENCE</scope>
    <source>
        <strain evidence="2">CCMP219</strain>
    </source>
</reference>
<evidence type="ECO:0000313" key="2">
    <source>
        <dbReference type="EMBL" id="CAD8298552.1"/>
    </source>
</evidence>
<dbReference type="AlphaFoldDB" id="A0A7R9Z0T3"/>
<organism evidence="2">
    <name type="scientific">Chlamydomonas euryale</name>
    <dbReference type="NCBI Taxonomy" id="1486919"/>
    <lineage>
        <taxon>Eukaryota</taxon>
        <taxon>Viridiplantae</taxon>
        <taxon>Chlorophyta</taxon>
        <taxon>core chlorophytes</taxon>
        <taxon>Chlorophyceae</taxon>
        <taxon>CS clade</taxon>
        <taxon>Chlamydomonadales</taxon>
        <taxon>Chlamydomonadaceae</taxon>
        <taxon>Chlamydomonas</taxon>
    </lineage>
</organism>
<protein>
    <submittedName>
        <fullName evidence="2">Uncharacterized protein</fullName>
    </submittedName>
</protein>
<accession>A0A7R9Z0T3</accession>
<sequence length="99" mass="10208">MARPPAVTPASACSRSLCSTAAAAAQPGRCLAAPARDALEVALPPLSAGAAEHSAERRERRAEGPSPSARRAAEWCSLRATPRDGSFSALGRRSSEDHS</sequence>
<dbReference type="EMBL" id="HBEC01031492">
    <property type="protein sequence ID" value="CAD8298552.1"/>
    <property type="molecule type" value="Transcribed_RNA"/>
</dbReference>
<gene>
    <name evidence="2" type="ORF">CEUR00632_LOCUS14621</name>
</gene>
<feature type="compositionally biased region" description="Basic and acidic residues" evidence="1">
    <location>
        <begin position="53"/>
        <end position="63"/>
    </location>
</feature>
<proteinExistence type="predicted"/>
<name>A0A7R9Z0T3_9CHLO</name>
<evidence type="ECO:0000256" key="1">
    <source>
        <dbReference type="SAM" id="MobiDB-lite"/>
    </source>
</evidence>
<feature type="region of interest" description="Disordered" evidence="1">
    <location>
        <begin position="48"/>
        <end position="77"/>
    </location>
</feature>